<keyword evidence="2 4" id="KW-0805">Transcription regulation</keyword>
<dbReference type="Proteomes" id="UP000199600">
    <property type="component" value="Unassembled WGS sequence"/>
</dbReference>
<dbReference type="NCBIfam" id="NF006534">
    <property type="entry name" value="PRK09014.1"/>
    <property type="match status" value="1"/>
</dbReference>
<dbReference type="GO" id="GO:0006354">
    <property type="term" value="P:DNA-templated transcription elongation"/>
    <property type="evidence" value="ECO:0007669"/>
    <property type="project" value="InterPro"/>
</dbReference>
<dbReference type="NCBIfam" id="TIGR01955">
    <property type="entry name" value="RfaH"/>
    <property type="match status" value="1"/>
</dbReference>
<dbReference type="SMART" id="SM00738">
    <property type="entry name" value="NGN"/>
    <property type="match status" value="1"/>
</dbReference>
<dbReference type="AlphaFoldDB" id="A0A1A8XZF9"/>
<gene>
    <name evidence="4 6" type="primary">rfaH</name>
    <name evidence="6" type="ORF">PROAA_320080</name>
</gene>
<dbReference type="GO" id="GO:0005829">
    <property type="term" value="C:cytosol"/>
    <property type="evidence" value="ECO:0007669"/>
    <property type="project" value="TreeGrafter"/>
</dbReference>
<evidence type="ECO:0000259" key="5">
    <source>
        <dbReference type="SMART" id="SM00738"/>
    </source>
</evidence>
<dbReference type="EMBL" id="FLQY01000246">
    <property type="protein sequence ID" value="SBT09448.1"/>
    <property type="molecule type" value="Genomic_DNA"/>
</dbReference>
<evidence type="ECO:0000313" key="7">
    <source>
        <dbReference type="Proteomes" id="UP000199600"/>
    </source>
</evidence>
<sequence length="169" mass="18999">MGVVMHWYLIHTKPRQEKCALDNLEQQGYQCYLPTLPSEKLRQRVLMVTDEPLFPRYLFIRLGQGDSAKSWSPIRSTTGVSRLVSFGVEPAKIADGLIELLRAQEAAVQGEPEPLFKPGERVRLTEGAFVGIEGIYQMSDGERRVMVLIEMLSKPVTVRVAPTSLRKAS</sequence>
<feature type="domain" description="NusG-like N-terminal" evidence="5">
    <location>
        <begin position="4"/>
        <end position="105"/>
    </location>
</feature>
<accession>A0A1A8XZF9</accession>
<evidence type="ECO:0000256" key="1">
    <source>
        <dbReference type="ARBA" id="ARBA00022814"/>
    </source>
</evidence>
<proteinExistence type="inferred from homology"/>
<dbReference type="PANTHER" id="PTHR30265:SF7">
    <property type="entry name" value="TRANSCRIPTION ANTITERMINATION PROTEIN RFAH"/>
    <property type="match status" value="1"/>
</dbReference>
<dbReference type="SUPFAM" id="SSF82679">
    <property type="entry name" value="N-utilization substance G protein NusG, N-terminal domain"/>
    <property type="match status" value="1"/>
</dbReference>
<dbReference type="InterPro" id="IPR043425">
    <property type="entry name" value="NusG-like"/>
</dbReference>
<name>A0A1A8XZF9_9RHOO</name>
<protein>
    <recommendedName>
        <fullName evidence="4">Transcription antitermination protein RfaH</fullName>
    </recommendedName>
</protein>
<comment type="subunit">
    <text evidence="4">Interacts with both the nontemplate DNA and the RNA polymerase (RNAP).</text>
</comment>
<evidence type="ECO:0000256" key="3">
    <source>
        <dbReference type="ARBA" id="ARBA00023163"/>
    </source>
</evidence>
<keyword evidence="4" id="KW-0238">DNA-binding</keyword>
<dbReference type="CDD" id="cd09892">
    <property type="entry name" value="NGN_SP_RfaH"/>
    <property type="match status" value="1"/>
</dbReference>
<dbReference type="PANTHER" id="PTHR30265">
    <property type="entry name" value="RHO-INTERACTING TRANSCRIPTION TERMINATION FACTOR NUSG"/>
    <property type="match status" value="1"/>
</dbReference>
<evidence type="ECO:0000313" key="6">
    <source>
        <dbReference type="EMBL" id="SBT09448.1"/>
    </source>
</evidence>
<evidence type="ECO:0000256" key="2">
    <source>
        <dbReference type="ARBA" id="ARBA00023015"/>
    </source>
</evidence>
<comment type="similarity">
    <text evidence="4">Belongs to the RfaH family.</text>
</comment>
<dbReference type="SUPFAM" id="SSF50104">
    <property type="entry name" value="Translation proteins SH3-like domain"/>
    <property type="match status" value="1"/>
</dbReference>
<organism evidence="6 7">
    <name type="scientific">Candidatus Propionivibrio aalborgensis</name>
    <dbReference type="NCBI Taxonomy" id="1860101"/>
    <lineage>
        <taxon>Bacteria</taxon>
        <taxon>Pseudomonadati</taxon>
        <taxon>Pseudomonadota</taxon>
        <taxon>Betaproteobacteria</taxon>
        <taxon>Rhodocyclales</taxon>
        <taxon>Rhodocyclaceae</taxon>
        <taxon>Propionivibrio</taxon>
    </lineage>
</organism>
<comment type="function">
    <text evidence="4">Enhances distal genes transcription elongation in a specialized subset of operons that encode extracytoplasmic components.</text>
</comment>
<dbReference type="InterPro" id="IPR006645">
    <property type="entry name" value="NGN-like_dom"/>
</dbReference>
<dbReference type="Gene3D" id="3.30.70.940">
    <property type="entry name" value="NusG, N-terminal domain"/>
    <property type="match status" value="1"/>
</dbReference>
<dbReference type="InterPro" id="IPR010215">
    <property type="entry name" value="Transcription_antiterm_RfaH"/>
</dbReference>
<keyword evidence="1 4" id="KW-0889">Transcription antitermination</keyword>
<keyword evidence="7" id="KW-1185">Reference proteome</keyword>
<dbReference type="GO" id="GO:0001073">
    <property type="term" value="F:transcription antitermination factor activity, DNA binding"/>
    <property type="evidence" value="ECO:0007669"/>
    <property type="project" value="UniProtKB-UniRule"/>
</dbReference>
<dbReference type="InterPro" id="IPR036735">
    <property type="entry name" value="NGN_dom_sf"/>
</dbReference>
<dbReference type="HAMAP" id="MF_00951">
    <property type="entry name" value="RfaH"/>
    <property type="match status" value="1"/>
</dbReference>
<evidence type="ECO:0000256" key="4">
    <source>
        <dbReference type="HAMAP-Rule" id="MF_00951"/>
    </source>
</evidence>
<dbReference type="Pfam" id="PF02357">
    <property type="entry name" value="NusG"/>
    <property type="match status" value="1"/>
</dbReference>
<dbReference type="GO" id="GO:0003677">
    <property type="term" value="F:DNA binding"/>
    <property type="evidence" value="ECO:0007669"/>
    <property type="project" value="UniProtKB-UniRule"/>
</dbReference>
<dbReference type="InterPro" id="IPR008991">
    <property type="entry name" value="Translation_prot_SH3-like_sf"/>
</dbReference>
<reference evidence="6 7" key="1">
    <citation type="submission" date="2016-06" db="EMBL/GenBank/DDBJ databases">
        <authorList>
            <person name="Kjaerup R.B."/>
            <person name="Dalgaard T.S."/>
            <person name="Juul-Madsen H.R."/>
        </authorList>
    </citation>
    <scope>NUCLEOTIDE SEQUENCE [LARGE SCALE GENOMIC DNA]</scope>
    <source>
        <strain evidence="6">2</strain>
    </source>
</reference>
<keyword evidence="3 4" id="KW-0804">Transcription</keyword>